<gene>
    <name evidence="1" type="ORF">EGT71_01865</name>
</gene>
<dbReference type="EMBL" id="RHXB01000001">
    <property type="protein sequence ID" value="RSE29284.1"/>
    <property type="molecule type" value="Genomic_DNA"/>
</dbReference>
<organism evidence="1 2">
    <name type="scientific">Atlantibacter subterraneus</name>
    <dbReference type="NCBI Taxonomy" id="255519"/>
    <lineage>
        <taxon>Bacteria</taxon>
        <taxon>Pseudomonadati</taxon>
        <taxon>Pseudomonadota</taxon>
        <taxon>Gammaproteobacteria</taxon>
        <taxon>Enterobacterales</taxon>
        <taxon>Enterobacteriaceae</taxon>
        <taxon>Atlantibacter</taxon>
    </lineage>
</organism>
<evidence type="ECO:0000313" key="2">
    <source>
        <dbReference type="Proteomes" id="UP000275331"/>
    </source>
</evidence>
<comment type="caution">
    <text evidence="1">The sequence shown here is derived from an EMBL/GenBank/DDBJ whole genome shotgun (WGS) entry which is preliminary data.</text>
</comment>
<accession>A0A3R9GX30</accession>
<sequence>MRIAEILKWRKASKFYFAEIAILRRRTHLQTAAPTRILQTEGSRINFAAPASEKLSPTIAVYLGGLPRTPSQLSLRPKAGSVARPTPLKVSFPFIHAARNEQRE</sequence>
<dbReference type="OrthoDB" id="9927207at2"/>
<dbReference type="Proteomes" id="UP000275331">
    <property type="component" value="Unassembled WGS sequence"/>
</dbReference>
<dbReference type="AlphaFoldDB" id="A0A3R9GX30"/>
<protein>
    <submittedName>
        <fullName evidence="1">Uncharacterized protein</fullName>
    </submittedName>
</protein>
<proteinExistence type="predicted"/>
<evidence type="ECO:0000313" key="1">
    <source>
        <dbReference type="EMBL" id="RSE29284.1"/>
    </source>
</evidence>
<name>A0A3R9GX30_9ENTR</name>
<reference evidence="1 2" key="1">
    <citation type="submission" date="2018-10" db="EMBL/GenBank/DDBJ databases">
        <title>Transmission dynamics of multidrug resistant bacteria on intensive care unit surfaces.</title>
        <authorList>
            <person name="D'Souza A.W."/>
            <person name="Potter R.F."/>
            <person name="Wallace M."/>
            <person name="Shupe A."/>
            <person name="Patel S."/>
            <person name="Sun S."/>
            <person name="Gul D."/>
            <person name="Kwon J.H."/>
            <person name="Andleeb S."/>
            <person name="Burnham C.-A.D."/>
            <person name="Dantas G."/>
        </authorList>
    </citation>
    <scope>NUCLEOTIDE SEQUENCE [LARGE SCALE GENOMIC DNA]</scope>
    <source>
        <strain evidence="1 2">AS_373</strain>
    </source>
</reference>